<organism evidence="1 2">
    <name type="scientific">Kordia periserrulae</name>
    <dbReference type="NCBI Taxonomy" id="701523"/>
    <lineage>
        <taxon>Bacteria</taxon>
        <taxon>Pseudomonadati</taxon>
        <taxon>Bacteroidota</taxon>
        <taxon>Flavobacteriia</taxon>
        <taxon>Flavobacteriales</taxon>
        <taxon>Flavobacteriaceae</taxon>
        <taxon>Kordia</taxon>
    </lineage>
</organism>
<gene>
    <name evidence="1" type="ORF">C8N46_108118</name>
</gene>
<dbReference type="Proteomes" id="UP000244090">
    <property type="component" value="Unassembled WGS sequence"/>
</dbReference>
<proteinExistence type="predicted"/>
<sequence length="53" mass="6175">MSNKNILKEIDFFLENKMAYSAEERKAIKKILRETLKGLGDSVVNFIDKENNK</sequence>
<evidence type="ECO:0000313" key="2">
    <source>
        <dbReference type="Proteomes" id="UP000244090"/>
    </source>
</evidence>
<keyword evidence="2" id="KW-1185">Reference proteome</keyword>
<dbReference type="EMBL" id="QBKT01000008">
    <property type="protein sequence ID" value="PTX59805.1"/>
    <property type="molecule type" value="Genomic_DNA"/>
</dbReference>
<evidence type="ECO:0000313" key="1">
    <source>
        <dbReference type="EMBL" id="PTX59805.1"/>
    </source>
</evidence>
<dbReference type="AlphaFoldDB" id="A0A2T6BUR2"/>
<comment type="caution">
    <text evidence="1">The sequence shown here is derived from an EMBL/GenBank/DDBJ whole genome shotgun (WGS) entry which is preliminary data.</text>
</comment>
<protein>
    <submittedName>
        <fullName evidence="1">Uncharacterized protein</fullName>
    </submittedName>
</protein>
<accession>A0A2T6BUR2</accession>
<name>A0A2T6BUR2_9FLAO</name>
<reference evidence="1 2" key="1">
    <citation type="submission" date="2018-04" db="EMBL/GenBank/DDBJ databases">
        <title>Genomic Encyclopedia of Archaeal and Bacterial Type Strains, Phase II (KMG-II): from individual species to whole genera.</title>
        <authorList>
            <person name="Goeker M."/>
        </authorList>
    </citation>
    <scope>NUCLEOTIDE SEQUENCE [LARGE SCALE GENOMIC DNA]</scope>
    <source>
        <strain evidence="1 2">DSM 25731</strain>
    </source>
</reference>
<dbReference type="RefSeq" id="WP_158269180.1">
    <property type="nucleotide sequence ID" value="NZ_QBKT01000008.1"/>
</dbReference>